<dbReference type="PROSITE" id="PS51845">
    <property type="entry name" value="PDEASE_I_2"/>
    <property type="match status" value="1"/>
</dbReference>
<dbReference type="GeneID" id="24093672"/>
<comment type="cofactor">
    <cofactor evidence="3">
        <name>a divalent metal cation</name>
        <dbReference type="ChEBI" id="CHEBI:60240"/>
    </cofactor>
    <text evidence="3">Binds 2 divalent metal cations per subunit. Site 1 may preferentially bind zinc ions, while site 2 has a preference for magnesium and/or manganese ions.</text>
</comment>
<proteinExistence type="inferred from homology"/>
<feature type="compositionally biased region" description="Polar residues" evidence="4">
    <location>
        <begin position="659"/>
        <end position="668"/>
    </location>
</feature>
<keyword evidence="2 3" id="KW-0378">Hydrolase</keyword>
<dbReference type="HOGENOM" id="CLU_013818_0_0_1"/>
<dbReference type="InterPro" id="IPR002073">
    <property type="entry name" value="PDEase_catalytic_dom"/>
</dbReference>
<dbReference type="CDD" id="cd00077">
    <property type="entry name" value="HDc"/>
    <property type="match status" value="1"/>
</dbReference>
<evidence type="ECO:0000313" key="7">
    <source>
        <dbReference type="Proteomes" id="UP000006352"/>
    </source>
</evidence>
<accession>J4I843</accession>
<evidence type="ECO:0000256" key="4">
    <source>
        <dbReference type="SAM" id="MobiDB-lite"/>
    </source>
</evidence>
<dbReference type="GO" id="GO:0004114">
    <property type="term" value="F:3',5'-cyclic-nucleotide phosphodiesterase activity"/>
    <property type="evidence" value="ECO:0007669"/>
    <property type="project" value="InterPro"/>
</dbReference>
<feature type="region of interest" description="Disordered" evidence="4">
    <location>
        <begin position="589"/>
        <end position="668"/>
    </location>
</feature>
<dbReference type="PANTHER" id="PTHR11347">
    <property type="entry name" value="CYCLIC NUCLEOTIDE PHOSPHODIESTERASE"/>
    <property type="match status" value="1"/>
</dbReference>
<evidence type="ECO:0000313" key="6">
    <source>
        <dbReference type="EMBL" id="CCL98761.1"/>
    </source>
</evidence>
<dbReference type="SUPFAM" id="SSF109604">
    <property type="entry name" value="HD-domain/PDEase-like"/>
    <property type="match status" value="1"/>
</dbReference>
<dbReference type="GO" id="GO:0046872">
    <property type="term" value="F:metal ion binding"/>
    <property type="evidence" value="ECO:0007669"/>
    <property type="project" value="UniProtKB-KW"/>
</dbReference>
<dbReference type="InterPro" id="IPR003607">
    <property type="entry name" value="HD/PDEase_dom"/>
</dbReference>
<evidence type="ECO:0000256" key="3">
    <source>
        <dbReference type="RuleBase" id="RU363067"/>
    </source>
</evidence>
<feature type="domain" description="PDEase" evidence="5">
    <location>
        <begin position="59"/>
        <end position="453"/>
    </location>
</feature>
<dbReference type="InParanoid" id="J4I843"/>
<evidence type="ECO:0000256" key="1">
    <source>
        <dbReference type="ARBA" id="ARBA00022723"/>
    </source>
</evidence>
<dbReference type="Pfam" id="PF00233">
    <property type="entry name" value="PDEase_I"/>
    <property type="match status" value="2"/>
</dbReference>
<comment type="similarity">
    <text evidence="3">Belongs to the cyclic nucleotide phosphodiesterase family.</text>
</comment>
<dbReference type="Proteomes" id="UP000006352">
    <property type="component" value="Unassembled WGS sequence"/>
</dbReference>
<sequence>MDDAVFGRRRSVDVGGLALALSEEGSGHGWGGWEQTEYGGTRYAEVLIDVRAHTETIVHQESVQSPPFTALDQTTRHRLVLSLSSWNFEPHKLPEEEIVACSYILFEALFRIQGMEDAVGVPLARLASFLSHLRQVYRQGNSYHNFQHALDVFQATYHFLYCAGMVPPVSILLHADARSWERDKLNPSDRLLSCLTAEDLFALSIAAVGHDVGHPGLTNAFMKNAKTPLAVVYDDKSVLEQMHYSLILQLMRHNGLGSLLDRPNSGPLFRKLLLGTVLATDLSLHQEFMTNFADLVAGGEVGEHKRKVLLCQALIKCADISNPVSALSFHPTPFRSSRLPSQCRPYGVSKHWVTALESEWSCQLLLERHLHLPATVKPSDDALGEARGQVWFISMFARPLFELVAKGITGEHGKPMAHSDCVSLSFSCLAELEQFARQCRDNLATWETRTAELSAHAGPAGSAASPPFTFHPGVASFLSAFPPTLPESFRSSEDSLTHRSASDSHSSGSSVSSHYETCESGPPSPFAFSSVHQPVSPTSRSPNIEMISPTSPPRPPSSSSVSSYSTQAHDATAAIRAAYKVSVRKKKSWHRSSWNPGPGGFQSIPPQATIRTDGPSPISPESQFADGSPLTTNSSPMTTHSLSPLTPPDTVISHPRPSLLNSPCDSAS</sequence>
<organism evidence="6 7">
    <name type="scientific">Fibroporia radiculosa</name>
    <dbReference type="NCBI Taxonomy" id="599839"/>
    <lineage>
        <taxon>Eukaryota</taxon>
        <taxon>Fungi</taxon>
        <taxon>Dikarya</taxon>
        <taxon>Basidiomycota</taxon>
        <taxon>Agaricomycotina</taxon>
        <taxon>Agaricomycetes</taxon>
        <taxon>Polyporales</taxon>
        <taxon>Fibroporiaceae</taxon>
        <taxon>Fibroporia</taxon>
    </lineage>
</organism>
<feature type="compositionally biased region" description="Polar residues" evidence="4">
    <location>
        <begin position="530"/>
        <end position="542"/>
    </location>
</feature>
<dbReference type="GO" id="GO:0007165">
    <property type="term" value="P:signal transduction"/>
    <property type="evidence" value="ECO:0007669"/>
    <property type="project" value="InterPro"/>
</dbReference>
<feature type="region of interest" description="Disordered" evidence="4">
    <location>
        <begin position="489"/>
        <end position="568"/>
    </location>
</feature>
<dbReference type="AlphaFoldDB" id="J4I843"/>
<dbReference type="OrthoDB" id="546632at2759"/>
<dbReference type="InterPro" id="IPR036971">
    <property type="entry name" value="PDEase_catalytic_dom_sf"/>
</dbReference>
<feature type="compositionally biased region" description="Polar residues" evidence="4">
    <location>
        <begin position="629"/>
        <end position="644"/>
    </location>
</feature>
<keyword evidence="1 3" id="KW-0479">Metal-binding</keyword>
<feature type="compositionally biased region" description="Basic and acidic residues" evidence="4">
    <location>
        <begin position="490"/>
        <end position="502"/>
    </location>
</feature>
<feature type="compositionally biased region" description="Low complexity" evidence="4">
    <location>
        <begin position="503"/>
        <end position="514"/>
    </location>
</feature>
<dbReference type="RefSeq" id="XP_012178044.1">
    <property type="nucleotide sequence ID" value="XM_012322654.1"/>
</dbReference>
<dbReference type="InterPro" id="IPR023174">
    <property type="entry name" value="PDEase_CS"/>
</dbReference>
<name>J4I843_9APHY</name>
<keyword evidence="7" id="KW-1185">Reference proteome</keyword>
<dbReference type="SMART" id="SM00471">
    <property type="entry name" value="HDc"/>
    <property type="match status" value="1"/>
</dbReference>
<dbReference type="Gene3D" id="1.10.1300.10">
    <property type="entry name" value="3'5'-cyclic nucleotide phosphodiesterase, catalytic domain"/>
    <property type="match status" value="1"/>
</dbReference>
<evidence type="ECO:0000256" key="2">
    <source>
        <dbReference type="ARBA" id="ARBA00022801"/>
    </source>
</evidence>
<dbReference type="EMBL" id="HE796898">
    <property type="protein sequence ID" value="CCL98761.1"/>
    <property type="molecule type" value="Genomic_DNA"/>
</dbReference>
<evidence type="ECO:0000259" key="5">
    <source>
        <dbReference type="PROSITE" id="PS51845"/>
    </source>
</evidence>
<protein>
    <recommendedName>
        <fullName evidence="3">Phosphodiesterase</fullName>
        <ecNumber evidence="3">3.1.4.-</ecNumber>
    </recommendedName>
</protein>
<dbReference type="EC" id="3.1.4.-" evidence="3"/>
<dbReference type="PROSITE" id="PS00126">
    <property type="entry name" value="PDEASE_I_1"/>
    <property type="match status" value="1"/>
</dbReference>
<dbReference type="STRING" id="599839.J4I843"/>
<reference evidence="6 7" key="1">
    <citation type="journal article" date="2012" name="Appl. Environ. Microbiol.">
        <title>Short-read sequencing for genomic analysis of the brown rot fungus Fibroporia radiculosa.</title>
        <authorList>
            <person name="Tang J.D."/>
            <person name="Perkins A.D."/>
            <person name="Sonstegard T.S."/>
            <person name="Schroeder S.G."/>
            <person name="Burgess S.C."/>
            <person name="Diehl S.V."/>
        </authorList>
    </citation>
    <scope>NUCLEOTIDE SEQUENCE [LARGE SCALE GENOMIC DNA]</scope>
    <source>
        <strain evidence="6 7">TFFH 294</strain>
    </source>
</reference>
<gene>
    <name evidence="6" type="ORF">FIBRA_00766</name>
</gene>